<keyword evidence="1" id="KW-0812">Transmembrane</keyword>
<accession>A0A1M6IG79</accession>
<keyword evidence="1" id="KW-1133">Transmembrane helix</keyword>
<keyword evidence="1" id="KW-0472">Membrane</keyword>
<dbReference type="STRING" id="1121393.SAMN02745216_01470"/>
<dbReference type="EMBL" id="FQZU01000006">
    <property type="protein sequence ID" value="SHJ33454.1"/>
    <property type="molecule type" value="Genomic_DNA"/>
</dbReference>
<evidence type="ECO:0000313" key="2">
    <source>
        <dbReference type="EMBL" id="SHJ33454.1"/>
    </source>
</evidence>
<dbReference type="RefSeq" id="WP_073474495.1">
    <property type="nucleotide sequence ID" value="NZ_FQZU01000006.1"/>
</dbReference>
<evidence type="ECO:0000313" key="3">
    <source>
        <dbReference type="Proteomes" id="UP000183994"/>
    </source>
</evidence>
<reference evidence="3" key="1">
    <citation type="submission" date="2016-11" db="EMBL/GenBank/DDBJ databases">
        <authorList>
            <person name="Varghese N."/>
            <person name="Submissions S."/>
        </authorList>
    </citation>
    <scope>NUCLEOTIDE SEQUENCE [LARGE SCALE GENOMIC DNA]</scope>
    <source>
        <strain evidence="3">DSM 16219</strain>
    </source>
</reference>
<evidence type="ECO:0000256" key="1">
    <source>
        <dbReference type="SAM" id="Phobius"/>
    </source>
</evidence>
<keyword evidence="3" id="KW-1185">Reference proteome</keyword>
<dbReference type="AlphaFoldDB" id="A0A1M6IG79"/>
<dbReference type="Proteomes" id="UP000183994">
    <property type="component" value="Unassembled WGS sequence"/>
</dbReference>
<protein>
    <submittedName>
        <fullName evidence="2">Uncharacterized protein</fullName>
    </submittedName>
</protein>
<sequence length="242" mass="27049">MRHHRSDSEEMSHKSSAIKAKKGAARLFFPILTIVLIAALGLMWRELSHLKEWQVHLQKSLPITFTEDFRVDAAIDHEFPINIDADIPIQFPVTSVVRIPIKETFLIPLNKTFPVVLDQPLRLKDTVKVRAVIPIDTEFETKVLGVTMTVPVKGSVPLDIDVPLDQEIQIPNELMVMLQEPLPVSINQTVDAPLDFVINGNLPLDAVINAPVKGVLDCGITVKKPLPVDIDLDIALKDLFNR</sequence>
<feature type="transmembrane region" description="Helical" evidence="1">
    <location>
        <begin position="24"/>
        <end position="44"/>
    </location>
</feature>
<proteinExistence type="predicted"/>
<name>A0A1M6IG79_9BACT</name>
<gene>
    <name evidence="2" type="ORF">SAMN02745216_01470</name>
</gene>
<dbReference type="OrthoDB" id="7057480at2"/>
<organism evidence="2 3">
    <name type="scientific">Desulfatibacillum alkenivorans DSM 16219</name>
    <dbReference type="NCBI Taxonomy" id="1121393"/>
    <lineage>
        <taxon>Bacteria</taxon>
        <taxon>Pseudomonadati</taxon>
        <taxon>Thermodesulfobacteriota</taxon>
        <taxon>Desulfobacteria</taxon>
        <taxon>Desulfobacterales</taxon>
        <taxon>Desulfatibacillaceae</taxon>
        <taxon>Desulfatibacillum</taxon>
    </lineage>
</organism>